<accession>A0ABN1B668</accession>
<protein>
    <submittedName>
        <fullName evidence="1">Uncharacterized protein</fullName>
    </submittedName>
</protein>
<organism evidence="1 2">
    <name type="scientific">Salinibacillus aidingensis</name>
    <dbReference type="NCBI Taxonomy" id="237684"/>
    <lineage>
        <taxon>Bacteria</taxon>
        <taxon>Bacillati</taxon>
        <taxon>Bacillota</taxon>
        <taxon>Bacilli</taxon>
        <taxon>Bacillales</taxon>
        <taxon>Bacillaceae</taxon>
        <taxon>Salinibacillus</taxon>
    </lineage>
</organism>
<sequence length="41" mass="4637">MKDVKTPEISHETKLTIVQFFAEHSAPKILAKKNKDKSKAV</sequence>
<dbReference type="RefSeq" id="WP_343839662.1">
    <property type="nucleotide sequence ID" value="NZ_BAAADO010000003.1"/>
</dbReference>
<comment type="caution">
    <text evidence="1">The sequence shown here is derived from an EMBL/GenBank/DDBJ whole genome shotgun (WGS) entry which is preliminary data.</text>
</comment>
<reference evidence="1 2" key="1">
    <citation type="journal article" date="2019" name="Int. J. Syst. Evol. Microbiol.">
        <title>The Global Catalogue of Microorganisms (GCM) 10K type strain sequencing project: providing services to taxonomists for standard genome sequencing and annotation.</title>
        <authorList>
            <consortium name="The Broad Institute Genomics Platform"/>
            <consortium name="The Broad Institute Genome Sequencing Center for Infectious Disease"/>
            <person name="Wu L."/>
            <person name="Ma J."/>
        </authorList>
    </citation>
    <scope>NUCLEOTIDE SEQUENCE [LARGE SCALE GENOMIC DNA]</scope>
    <source>
        <strain evidence="1 2">JCM 12389</strain>
    </source>
</reference>
<evidence type="ECO:0000313" key="1">
    <source>
        <dbReference type="EMBL" id="GAA0491026.1"/>
    </source>
</evidence>
<proteinExistence type="predicted"/>
<gene>
    <name evidence="1" type="ORF">GCM10008986_16350</name>
</gene>
<dbReference type="Proteomes" id="UP001500880">
    <property type="component" value="Unassembled WGS sequence"/>
</dbReference>
<dbReference type="EMBL" id="BAAADO010000003">
    <property type="protein sequence ID" value="GAA0491026.1"/>
    <property type="molecule type" value="Genomic_DNA"/>
</dbReference>
<keyword evidence="2" id="KW-1185">Reference proteome</keyword>
<name>A0ABN1B668_9BACI</name>
<evidence type="ECO:0000313" key="2">
    <source>
        <dbReference type="Proteomes" id="UP001500880"/>
    </source>
</evidence>